<protein>
    <submittedName>
        <fullName evidence="4">NAD(P)-dependent oxidoreductase</fullName>
    </submittedName>
</protein>
<sequence>MRTAILLPLSPEQRARLEAADLDLVFLPDEGACPPAFQTARAAFGNPPADWLAQAPDLDWVQLESVGFGEYAGEDLRGATLTNLAGFFAEPAAESILAGLLALYRGIDRLALLRRDGVWTGDDIRPTLRCLQGARVTLFGMGAINARLADMLAPFGCTITALRSGWQPKDLDAALADTDILVATAPDTPATRDVFDARRLSLLPANAIVASFGRGSVLDEAALAAALSDGALSGAVIDVTRDEPLPADHPFWTCPNLILTQHSGGGTGDEIDRKIDLFLANLARFRAGEPLTGVVSFEKGY</sequence>
<evidence type="ECO:0000313" key="4">
    <source>
        <dbReference type="EMBL" id="MFC3144435.1"/>
    </source>
</evidence>
<name>A0ABV7GSK6_9RHOB</name>
<comment type="caution">
    <text evidence="4">The sequence shown here is derived from an EMBL/GenBank/DDBJ whole genome shotgun (WGS) entry which is preliminary data.</text>
</comment>
<feature type="domain" description="D-isomer specific 2-hydroxyacid dehydrogenase NAD-binding" evidence="3">
    <location>
        <begin position="98"/>
        <end position="264"/>
    </location>
</feature>
<organism evidence="4 5">
    <name type="scientific">Psychromarinibacter halotolerans</name>
    <dbReference type="NCBI Taxonomy" id="1775175"/>
    <lineage>
        <taxon>Bacteria</taxon>
        <taxon>Pseudomonadati</taxon>
        <taxon>Pseudomonadota</taxon>
        <taxon>Alphaproteobacteria</taxon>
        <taxon>Rhodobacterales</taxon>
        <taxon>Paracoccaceae</taxon>
        <taxon>Psychromarinibacter</taxon>
    </lineage>
</organism>
<dbReference type="InterPro" id="IPR006140">
    <property type="entry name" value="D-isomer_DH_NAD-bd"/>
</dbReference>
<dbReference type="InterPro" id="IPR036291">
    <property type="entry name" value="NAD(P)-bd_dom_sf"/>
</dbReference>
<proteinExistence type="predicted"/>
<dbReference type="Gene3D" id="3.40.50.720">
    <property type="entry name" value="NAD(P)-binding Rossmann-like Domain"/>
    <property type="match status" value="2"/>
</dbReference>
<evidence type="ECO:0000259" key="3">
    <source>
        <dbReference type="Pfam" id="PF02826"/>
    </source>
</evidence>
<dbReference type="Proteomes" id="UP001595632">
    <property type="component" value="Unassembled WGS sequence"/>
</dbReference>
<accession>A0ABV7GSK6</accession>
<dbReference type="Pfam" id="PF02826">
    <property type="entry name" value="2-Hacid_dh_C"/>
    <property type="match status" value="1"/>
</dbReference>
<dbReference type="PANTHER" id="PTHR43333:SF1">
    <property type="entry name" value="D-ISOMER SPECIFIC 2-HYDROXYACID DEHYDROGENASE NAD-BINDING DOMAIN-CONTAINING PROTEIN"/>
    <property type="match status" value="1"/>
</dbReference>
<gene>
    <name evidence="4" type="ORF">ACFOGP_17050</name>
</gene>
<keyword evidence="5" id="KW-1185">Reference proteome</keyword>
<dbReference type="PANTHER" id="PTHR43333">
    <property type="entry name" value="2-HACID_DH_C DOMAIN-CONTAINING PROTEIN"/>
    <property type="match status" value="1"/>
</dbReference>
<dbReference type="SUPFAM" id="SSF51735">
    <property type="entry name" value="NAD(P)-binding Rossmann-fold domains"/>
    <property type="match status" value="1"/>
</dbReference>
<keyword evidence="2" id="KW-0520">NAD</keyword>
<dbReference type="EMBL" id="JBHRTB010000010">
    <property type="protein sequence ID" value="MFC3144435.1"/>
    <property type="molecule type" value="Genomic_DNA"/>
</dbReference>
<evidence type="ECO:0000256" key="2">
    <source>
        <dbReference type="ARBA" id="ARBA00023027"/>
    </source>
</evidence>
<dbReference type="RefSeq" id="WP_275633856.1">
    <property type="nucleotide sequence ID" value="NZ_JARGYD010000006.1"/>
</dbReference>
<keyword evidence="1" id="KW-0560">Oxidoreductase</keyword>
<reference evidence="5" key="1">
    <citation type="journal article" date="2019" name="Int. J. Syst. Evol. Microbiol.">
        <title>The Global Catalogue of Microorganisms (GCM) 10K type strain sequencing project: providing services to taxonomists for standard genome sequencing and annotation.</title>
        <authorList>
            <consortium name="The Broad Institute Genomics Platform"/>
            <consortium name="The Broad Institute Genome Sequencing Center for Infectious Disease"/>
            <person name="Wu L."/>
            <person name="Ma J."/>
        </authorList>
    </citation>
    <scope>NUCLEOTIDE SEQUENCE [LARGE SCALE GENOMIC DNA]</scope>
    <source>
        <strain evidence="5">KCTC 52366</strain>
    </source>
</reference>
<evidence type="ECO:0000313" key="5">
    <source>
        <dbReference type="Proteomes" id="UP001595632"/>
    </source>
</evidence>
<evidence type="ECO:0000256" key="1">
    <source>
        <dbReference type="ARBA" id="ARBA00023002"/>
    </source>
</evidence>